<keyword evidence="12" id="KW-1185">Reference proteome</keyword>
<dbReference type="Gene3D" id="6.10.250.2610">
    <property type="match status" value="1"/>
</dbReference>
<evidence type="ECO:0000256" key="1">
    <source>
        <dbReference type="ARBA" id="ARBA00004123"/>
    </source>
</evidence>
<dbReference type="GO" id="GO:0006357">
    <property type="term" value="P:regulation of transcription by RNA polymerase II"/>
    <property type="evidence" value="ECO:0007669"/>
    <property type="project" value="InterPro"/>
</dbReference>
<dbReference type="GO" id="GO:0070847">
    <property type="term" value="C:core mediator complex"/>
    <property type="evidence" value="ECO:0007669"/>
    <property type="project" value="TreeGrafter"/>
</dbReference>
<comment type="function">
    <text evidence="9">Component of the Mediator complex, a coactivator involved in the regulated transcription of nearly all RNA polymerase II-dependent genes. Mediator functions as a bridge to convey information from gene-specific regulatory proteins to the basal RNA polymerase II transcription machinery. Mediator is recruited to promoters by direct interactions with regulatory proteins and serves as a scaffold for the assembly of a functional preinitiation complex with RNA polymerase II and the general transcription factors.</text>
</comment>
<gene>
    <name evidence="9" type="primary">MED8</name>
    <name evidence="11" type="ORF">AAL_05556</name>
</gene>
<comment type="subcellular location">
    <subcellularLocation>
        <location evidence="1 9">Nucleus</location>
    </subcellularLocation>
</comment>
<dbReference type="GO" id="GO:0016592">
    <property type="term" value="C:mediator complex"/>
    <property type="evidence" value="ECO:0007669"/>
    <property type="project" value="InterPro"/>
</dbReference>
<evidence type="ECO:0000256" key="2">
    <source>
        <dbReference type="ARBA" id="ARBA00005716"/>
    </source>
</evidence>
<comment type="subunit">
    <text evidence="9">Component of the Mediator complex.</text>
</comment>
<dbReference type="AlphaFoldDB" id="A0A166P1A2"/>
<dbReference type="PANTHER" id="PTHR13074">
    <property type="entry name" value="MEDIATOR OF RNA POLYMERASE II TRANSCRIPTION SUBUNIT 8"/>
    <property type="match status" value="1"/>
</dbReference>
<dbReference type="Pfam" id="PF10232">
    <property type="entry name" value="Med8"/>
    <property type="match status" value="1"/>
</dbReference>
<evidence type="ECO:0000256" key="7">
    <source>
        <dbReference type="ARBA" id="ARBA00023242"/>
    </source>
</evidence>
<dbReference type="STRING" id="1081109.A0A166P1A2"/>
<dbReference type="Gene3D" id="1.20.58.1710">
    <property type="match status" value="1"/>
</dbReference>
<feature type="compositionally biased region" description="Pro residues" evidence="10">
    <location>
        <begin position="242"/>
        <end position="257"/>
    </location>
</feature>
<evidence type="ECO:0000256" key="3">
    <source>
        <dbReference type="ARBA" id="ARBA00020637"/>
    </source>
</evidence>
<evidence type="ECO:0000313" key="12">
    <source>
        <dbReference type="Proteomes" id="UP000078544"/>
    </source>
</evidence>
<reference evidence="11 12" key="1">
    <citation type="journal article" date="2016" name="Genome Biol. Evol.">
        <title>Divergent and convergent evolution of fungal pathogenicity.</title>
        <authorList>
            <person name="Shang Y."/>
            <person name="Xiao G."/>
            <person name="Zheng P."/>
            <person name="Cen K."/>
            <person name="Zhan S."/>
            <person name="Wang C."/>
        </authorList>
    </citation>
    <scope>NUCLEOTIDE SEQUENCE [LARGE SCALE GENOMIC DNA]</scope>
    <source>
        <strain evidence="11 12">RCEF 2490</strain>
    </source>
</reference>
<evidence type="ECO:0000256" key="4">
    <source>
        <dbReference type="ARBA" id="ARBA00023015"/>
    </source>
</evidence>
<feature type="region of interest" description="Disordered" evidence="10">
    <location>
        <begin position="156"/>
        <end position="205"/>
    </location>
</feature>
<evidence type="ECO:0000256" key="5">
    <source>
        <dbReference type="ARBA" id="ARBA00023159"/>
    </source>
</evidence>
<evidence type="ECO:0000256" key="6">
    <source>
        <dbReference type="ARBA" id="ARBA00023163"/>
    </source>
</evidence>
<evidence type="ECO:0000313" key="11">
    <source>
        <dbReference type="EMBL" id="KZZ93840.1"/>
    </source>
</evidence>
<protein>
    <recommendedName>
        <fullName evidence="3 9">Mediator of RNA polymerase II transcription subunit 8</fullName>
    </recommendedName>
    <alternativeName>
        <fullName evidence="8 9">Mediator complex subunit 8</fullName>
    </alternativeName>
</protein>
<name>A0A166P1A2_9HYPO</name>
<comment type="caution">
    <text evidence="11">The sequence shown here is derived from an EMBL/GenBank/DDBJ whole genome shotgun (WGS) entry which is preliminary data.</text>
</comment>
<evidence type="ECO:0000256" key="9">
    <source>
        <dbReference type="RuleBase" id="RU364144"/>
    </source>
</evidence>
<evidence type="ECO:0000256" key="8">
    <source>
        <dbReference type="ARBA" id="ARBA00031261"/>
    </source>
</evidence>
<dbReference type="GO" id="GO:0003712">
    <property type="term" value="F:transcription coregulator activity"/>
    <property type="evidence" value="ECO:0007669"/>
    <property type="project" value="InterPro"/>
</dbReference>
<keyword evidence="6 9" id="KW-0804">Transcription</keyword>
<dbReference type="GO" id="GO:0000978">
    <property type="term" value="F:RNA polymerase II cis-regulatory region sequence-specific DNA binding"/>
    <property type="evidence" value="ECO:0007669"/>
    <property type="project" value="TreeGrafter"/>
</dbReference>
<dbReference type="OrthoDB" id="5329317at2759"/>
<keyword evidence="7 9" id="KW-0539">Nucleus</keyword>
<keyword evidence="5 9" id="KW-0010">Activator</keyword>
<keyword evidence="4 9" id="KW-0805">Transcription regulation</keyword>
<dbReference type="InterPro" id="IPR019364">
    <property type="entry name" value="Mediatior_Med8_fun/met"/>
</dbReference>
<feature type="region of interest" description="Disordered" evidence="10">
    <location>
        <begin position="236"/>
        <end position="257"/>
    </location>
</feature>
<dbReference type="EMBL" id="AZGY01000012">
    <property type="protein sequence ID" value="KZZ93840.1"/>
    <property type="molecule type" value="Genomic_DNA"/>
</dbReference>
<evidence type="ECO:0000256" key="10">
    <source>
        <dbReference type="SAM" id="MobiDB-lite"/>
    </source>
</evidence>
<dbReference type="PANTHER" id="PTHR13074:SF9">
    <property type="entry name" value="MEDIATOR OF RNA POLYMERASE II TRANSCRIPTION SUBUNIT 8"/>
    <property type="match status" value="1"/>
</dbReference>
<feature type="compositionally biased region" description="Acidic residues" evidence="10">
    <location>
        <begin position="175"/>
        <end position="195"/>
    </location>
</feature>
<dbReference type="Proteomes" id="UP000078544">
    <property type="component" value="Unassembled WGS sequence"/>
</dbReference>
<accession>A0A166P1A2</accession>
<organism evidence="11 12">
    <name type="scientific">Moelleriella libera RCEF 2490</name>
    <dbReference type="NCBI Taxonomy" id="1081109"/>
    <lineage>
        <taxon>Eukaryota</taxon>
        <taxon>Fungi</taxon>
        <taxon>Dikarya</taxon>
        <taxon>Ascomycota</taxon>
        <taxon>Pezizomycotina</taxon>
        <taxon>Sordariomycetes</taxon>
        <taxon>Hypocreomycetidae</taxon>
        <taxon>Hypocreales</taxon>
        <taxon>Clavicipitaceae</taxon>
        <taxon>Moelleriella</taxon>
    </lineage>
</organism>
<proteinExistence type="inferred from homology"/>
<comment type="similarity">
    <text evidence="2 9">Belongs to the Mediator complex subunit 8 family.</text>
</comment>
<sequence>MATLGLDEDELKSVEHMVARLAQLSSSIQSLKKDILASNPLPHPSSFQASAQILQQNLRSVLESLNDNADLFTRMAIHPSTNYPGRTQENILTQLLRKKLEPDVEELVLKGRETARLATPEGIASLQGIWNELRTWTHDRIAAYVREEAGDVYTREEREAGVENVRTGLARALDEDSDSNDEDDNDGDDGEEQGQDAEAPRGPELETLLWFAARGTFDVPVNIEYERKDGALRKGLEGINLPPLPPPEPAPPSRPSF</sequence>